<protein>
    <submittedName>
        <fullName evidence="5">Gamma tubulin complex component protein N-terminal domain-containing protein</fullName>
    </submittedName>
</protein>
<feature type="region of interest" description="Disordered" evidence="2">
    <location>
        <begin position="449"/>
        <end position="483"/>
    </location>
</feature>
<dbReference type="InterPro" id="IPR041470">
    <property type="entry name" value="GCP_N"/>
</dbReference>
<dbReference type="Pfam" id="PF17681">
    <property type="entry name" value="GCP_N_terminal"/>
    <property type="match status" value="1"/>
</dbReference>
<dbReference type="WBParaSite" id="PSU_v2.g8198.t1">
    <property type="protein sequence ID" value="PSU_v2.g8198.t1"/>
    <property type="gene ID" value="PSU_v2.g8198"/>
</dbReference>
<organism evidence="4 5">
    <name type="scientific">Panagrolaimus superbus</name>
    <dbReference type="NCBI Taxonomy" id="310955"/>
    <lineage>
        <taxon>Eukaryota</taxon>
        <taxon>Metazoa</taxon>
        <taxon>Ecdysozoa</taxon>
        <taxon>Nematoda</taxon>
        <taxon>Chromadorea</taxon>
        <taxon>Rhabditida</taxon>
        <taxon>Tylenchina</taxon>
        <taxon>Panagrolaimomorpha</taxon>
        <taxon>Panagrolaimoidea</taxon>
        <taxon>Panagrolaimidae</taxon>
        <taxon>Panagrolaimus</taxon>
    </lineage>
</organism>
<feature type="compositionally biased region" description="Polar residues" evidence="2">
    <location>
        <begin position="454"/>
        <end position="465"/>
    </location>
</feature>
<keyword evidence="1" id="KW-0493">Microtubule</keyword>
<evidence type="ECO:0000259" key="3">
    <source>
        <dbReference type="Pfam" id="PF17681"/>
    </source>
</evidence>
<name>A0A914ZD60_9BILA</name>
<dbReference type="GO" id="GO:0005874">
    <property type="term" value="C:microtubule"/>
    <property type="evidence" value="ECO:0007669"/>
    <property type="project" value="UniProtKB-KW"/>
</dbReference>
<feature type="domain" description="Gamma tubulin complex component protein N-terminal" evidence="3">
    <location>
        <begin position="78"/>
        <end position="308"/>
    </location>
</feature>
<evidence type="ECO:0000313" key="5">
    <source>
        <dbReference type="WBParaSite" id="PSU_v2.g8198.t1"/>
    </source>
</evidence>
<sequence length="645" mass="75625">MSIWKSRRNCILVKLNEKLISIGHLHELPIYEKSDVTLGEMGLPQQNELYFQCVKDLLLGEYNQHFYPYWDEVKGRRIRFKITAGSPNEIKSHLKKLTHFLRDVVLSREYVSELLAKKTHLGLVARSVAEVLQDFLQTEFPKLIHKAFDEARELKNIDALTTFLAADFTVLQKTLSHIIKEEMVGGQIISHLDRPETHHLSRSFIPSLFANCIKAGMRHYNEFLEEFLYNGDVKSDRQHEFMIWDLSKSKIYKATDFNYDKDFFDDLPFEQKFVVIPDLIPSVWKKGMIAMLFHTRKIISILVSQTRKPFYLPYKKITDLPPEKQYDAIKEASEIAGRALVEQIDSIFNIQEFYDLLYEMIFNPSSTWLSNFVEDIEGLSATMELDDSDADKFNFLFMNYFQQRCQKVQKDFDLVKMKLFENSLFEKVLPLDKRFVDYIPLDSEAEREEGTYINDENQPISNKSVSLEDASNGKTSSSHMEDPRPFLVNEEEDQEPVKLPFVERIGIEFTKFILFKCLVPPPIQEHFNRLFRLRFSLVRANILLLQKRYQSNSADRNKSEENFTEAADQFYATYKKMRAIVCSRRNDFLDKMSYEVFRVPPLVRLNQVERIEIDPREGLVATPNIAVTLAMRRSSSLMTVQPRRM</sequence>
<keyword evidence="4" id="KW-1185">Reference proteome</keyword>
<proteinExistence type="predicted"/>
<accession>A0A914ZD60</accession>
<dbReference type="AlphaFoldDB" id="A0A914ZD60"/>
<evidence type="ECO:0000256" key="2">
    <source>
        <dbReference type="SAM" id="MobiDB-lite"/>
    </source>
</evidence>
<reference evidence="5" key="1">
    <citation type="submission" date="2022-11" db="UniProtKB">
        <authorList>
            <consortium name="WormBaseParasite"/>
        </authorList>
    </citation>
    <scope>IDENTIFICATION</scope>
</reference>
<evidence type="ECO:0000256" key="1">
    <source>
        <dbReference type="ARBA" id="ARBA00022701"/>
    </source>
</evidence>
<dbReference type="Proteomes" id="UP000887577">
    <property type="component" value="Unplaced"/>
</dbReference>
<evidence type="ECO:0000313" key="4">
    <source>
        <dbReference type="Proteomes" id="UP000887577"/>
    </source>
</evidence>